<dbReference type="GO" id="GO:0005524">
    <property type="term" value="F:ATP binding"/>
    <property type="evidence" value="ECO:0007669"/>
    <property type="project" value="UniProtKB-KW"/>
</dbReference>
<dbReference type="AlphaFoldDB" id="A0A9X4KSZ9"/>
<dbReference type="InterPro" id="IPR039421">
    <property type="entry name" value="Type_1_exporter"/>
</dbReference>
<comment type="caution">
    <text evidence="8">The sequence shown here is derived from an EMBL/GenBank/DDBJ whole genome shotgun (WGS) entry which is preliminary data.</text>
</comment>
<dbReference type="InterPro" id="IPR011527">
    <property type="entry name" value="ABC1_TM_dom"/>
</dbReference>
<reference evidence="8" key="1">
    <citation type="submission" date="2022-10" db="EMBL/GenBank/DDBJ databases">
        <title>Comparative genomic analysis of Cohnella hashimotonis sp. nov., isolated from the International Space Station.</title>
        <authorList>
            <person name="Simpson A."/>
            <person name="Venkateswaran K."/>
        </authorList>
    </citation>
    <scope>NUCLEOTIDE SEQUENCE</scope>
    <source>
        <strain evidence="8">DSM 28161</strain>
    </source>
</reference>
<feature type="compositionally biased region" description="Low complexity" evidence="5">
    <location>
        <begin position="361"/>
        <end position="376"/>
    </location>
</feature>
<organism evidence="8 9">
    <name type="scientific">Cohnella rhizosphaerae</name>
    <dbReference type="NCBI Taxonomy" id="1457232"/>
    <lineage>
        <taxon>Bacteria</taxon>
        <taxon>Bacillati</taxon>
        <taxon>Bacillota</taxon>
        <taxon>Bacilli</taxon>
        <taxon>Bacillales</taxon>
        <taxon>Paenibacillaceae</taxon>
        <taxon>Cohnella</taxon>
    </lineage>
</organism>
<keyword evidence="2 6" id="KW-0812">Transmembrane</keyword>
<dbReference type="RefSeq" id="WP_277531895.1">
    <property type="nucleotide sequence ID" value="NZ_JAPDIA010000003.1"/>
</dbReference>
<keyword evidence="8" id="KW-0547">Nucleotide-binding</keyword>
<dbReference type="SUPFAM" id="SSF52540">
    <property type="entry name" value="P-loop containing nucleoside triphosphate hydrolases"/>
    <property type="match status" value="1"/>
</dbReference>
<evidence type="ECO:0000256" key="6">
    <source>
        <dbReference type="SAM" id="Phobius"/>
    </source>
</evidence>
<dbReference type="InterPro" id="IPR003439">
    <property type="entry name" value="ABC_transporter-like_ATP-bd"/>
</dbReference>
<keyword evidence="8" id="KW-0067">ATP-binding</keyword>
<dbReference type="InterPro" id="IPR036640">
    <property type="entry name" value="ABC1_TM_sf"/>
</dbReference>
<evidence type="ECO:0000313" key="8">
    <source>
        <dbReference type="EMBL" id="MDG0810198.1"/>
    </source>
</evidence>
<dbReference type="Pfam" id="PF00005">
    <property type="entry name" value="ABC_tran"/>
    <property type="match status" value="1"/>
</dbReference>
<evidence type="ECO:0000313" key="9">
    <source>
        <dbReference type="Proteomes" id="UP001153404"/>
    </source>
</evidence>
<keyword evidence="3 6" id="KW-1133">Transmembrane helix</keyword>
<dbReference type="GO" id="GO:0140359">
    <property type="term" value="F:ABC-type transporter activity"/>
    <property type="evidence" value="ECO:0007669"/>
    <property type="project" value="InterPro"/>
</dbReference>
<dbReference type="PANTHER" id="PTHR24221">
    <property type="entry name" value="ATP-BINDING CASSETTE SUB-FAMILY B"/>
    <property type="match status" value="1"/>
</dbReference>
<name>A0A9X4KSZ9_9BACL</name>
<evidence type="ECO:0000256" key="4">
    <source>
        <dbReference type="ARBA" id="ARBA00023136"/>
    </source>
</evidence>
<dbReference type="PROSITE" id="PS50929">
    <property type="entry name" value="ABC_TM1F"/>
    <property type="match status" value="1"/>
</dbReference>
<gene>
    <name evidence="8" type="ORF">OMP40_13220</name>
</gene>
<keyword evidence="4 6" id="KW-0472">Membrane</keyword>
<accession>A0A9X4KSZ9</accession>
<dbReference type="Gene3D" id="1.20.1560.10">
    <property type="entry name" value="ABC transporter type 1, transmembrane domain"/>
    <property type="match status" value="1"/>
</dbReference>
<comment type="subcellular location">
    <subcellularLocation>
        <location evidence="1">Cell membrane</location>
        <topology evidence="1">Multi-pass membrane protein</topology>
    </subcellularLocation>
</comment>
<feature type="transmembrane region" description="Helical" evidence="6">
    <location>
        <begin position="264"/>
        <end position="283"/>
    </location>
</feature>
<feature type="region of interest" description="Disordered" evidence="5">
    <location>
        <begin position="345"/>
        <end position="376"/>
    </location>
</feature>
<dbReference type="Pfam" id="PF00664">
    <property type="entry name" value="ABC_membrane"/>
    <property type="match status" value="1"/>
</dbReference>
<evidence type="ECO:0000256" key="1">
    <source>
        <dbReference type="ARBA" id="ARBA00004651"/>
    </source>
</evidence>
<evidence type="ECO:0000256" key="2">
    <source>
        <dbReference type="ARBA" id="ARBA00022692"/>
    </source>
</evidence>
<dbReference type="Proteomes" id="UP001153404">
    <property type="component" value="Unassembled WGS sequence"/>
</dbReference>
<feature type="compositionally biased region" description="Basic and acidic residues" evidence="5">
    <location>
        <begin position="345"/>
        <end position="356"/>
    </location>
</feature>
<evidence type="ECO:0000259" key="7">
    <source>
        <dbReference type="PROSITE" id="PS50929"/>
    </source>
</evidence>
<feature type="transmembrane region" description="Helical" evidence="6">
    <location>
        <begin position="162"/>
        <end position="190"/>
    </location>
</feature>
<dbReference type="GO" id="GO:0034040">
    <property type="term" value="F:ATPase-coupled lipid transmembrane transporter activity"/>
    <property type="evidence" value="ECO:0007669"/>
    <property type="project" value="TreeGrafter"/>
</dbReference>
<keyword evidence="9" id="KW-1185">Reference proteome</keyword>
<dbReference type="SUPFAM" id="SSF90123">
    <property type="entry name" value="ABC transporter transmembrane region"/>
    <property type="match status" value="1"/>
</dbReference>
<protein>
    <submittedName>
        <fullName evidence="8">ABC transporter ATP-binding protein/permease</fullName>
    </submittedName>
</protein>
<feature type="domain" description="ABC transmembrane type-1" evidence="7">
    <location>
        <begin position="39"/>
        <end position="321"/>
    </location>
</feature>
<dbReference type="PANTHER" id="PTHR24221:SF646">
    <property type="entry name" value="HAEMOLYSIN SECRETION ATP-BINDING PROTEIN"/>
    <property type="match status" value="1"/>
</dbReference>
<evidence type="ECO:0000256" key="3">
    <source>
        <dbReference type="ARBA" id="ARBA00022989"/>
    </source>
</evidence>
<sequence>MITATSPAAPMLKNFLTRVLPLLWRLSPRLFAASVAVHLLQAAIPTLQLYWTQALIDAVAAAARQEPGAWSRAGLLLGLQGATYALEHAIRFGGAYVLAATKQKANFELNRSVIDKCARLPLVYFDQPDYYDKLQRVSKGVEYRGVSILEHGFQLLQSVFTIAGFLVVLASLHYSLALGMLLLVIPIFVVNIRIGQQKYRQIVHQTPASRRAEYFAELLKGRDAAKEMRVFGLFDYMKAQWRTLYWVNAGEQIALEKRSLLKQFWTETFSMAVTTGTAFYLLFLTVRGSLTLGHFAALTQALATTRHQLIIAVVNLSRIHEEMLFMNEWLAFLALPEESGAARLEAERSKAGKGEADESELASSRLRGASRSGRAPAGISVRGLTFAYPGQSEPTLRDISFDAPAGRTIAIVGGNGAGKSTLVKCIMGLYEPQEGAVSVGGERLVAGRGRYGKFGAVFQDFVRFQFPVRQSIGLGNPERLEDQARVETAAARAGASEFIARLAAGLRDAARSDV</sequence>
<proteinExistence type="predicted"/>
<dbReference type="InterPro" id="IPR027417">
    <property type="entry name" value="P-loop_NTPase"/>
</dbReference>
<evidence type="ECO:0000256" key="5">
    <source>
        <dbReference type="SAM" id="MobiDB-lite"/>
    </source>
</evidence>
<dbReference type="GO" id="GO:0016887">
    <property type="term" value="F:ATP hydrolysis activity"/>
    <property type="evidence" value="ECO:0007669"/>
    <property type="project" value="InterPro"/>
</dbReference>
<dbReference type="GO" id="GO:0005886">
    <property type="term" value="C:plasma membrane"/>
    <property type="evidence" value="ECO:0007669"/>
    <property type="project" value="UniProtKB-SubCell"/>
</dbReference>
<dbReference type="Gene3D" id="3.40.50.300">
    <property type="entry name" value="P-loop containing nucleotide triphosphate hydrolases"/>
    <property type="match status" value="1"/>
</dbReference>
<dbReference type="EMBL" id="JAPDIA010000003">
    <property type="protein sequence ID" value="MDG0810198.1"/>
    <property type="molecule type" value="Genomic_DNA"/>
</dbReference>